<proteinExistence type="predicted"/>
<name>A0A7G1I5C4_MYCKA</name>
<keyword evidence="2" id="KW-1185">Reference proteome</keyword>
<protein>
    <submittedName>
        <fullName evidence="1">Uncharacterized protein</fullName>
    </submittedName>
</protein>
<accession>A0A7G1I5C4</accession>
<sequence length="112" mass="11601">MLIGEPTRISSGPTFAAKASGISIRDGVIPMRWQTLTALGTNAAVAPVAVMTVPINAATVIVRTNARLLLLPALESMIPDTHAVTPVASSASATINNEAMRITVGLENPEII</sequence>
<gene>
    <name evidence="1" type="ORF">NIIDMKKI_14020</name>
</gene>
<dbReference type="AlphaFoldDB" id="A0A7G1I5C4"/>
<evidence type="ECO:0000313" key="1">
    <source>
        <dbReference type="EMBL" id="BCI86196.1"/>
    </source>
</evidence>
<reference evidence="1 2" key="1">
    <citation type="submission" date="2020-07" db="EMBL/GenBank/DDBJ databases">
        <title>Mycobacterium kansasii (former subtype) with zoonotic potential isolated from diseased indoor pet cat, Japan.</title>
        <authorList>
            <person name="Fukano H."/>
            <person name="Terazono T."/>
            <person name="Hoshino Y."/>
        </authorList>
    </citation>
    <scope>NUCLEOTIDE SEQUENCE [LARGE SCALE GENOMIC DNA]</scope>
    <source>
        <strain evidence="1 2">Kuro-I</strain>
    </source>
</reference>
<dbReference type="EMBL" id="AP023343">
    <property type="protein sequence ID" value="BCI86196.1"/>
    <property type="molecule type" value="Genomic_DNA"/>
</dbReference>
<organism evidence="1 2">
    <name type="scientific">Mycobacterium kansasii</name>
    <dbReference type="NCBI Taxonomy" id="1768"/>
    <lineage>
        <taxon>Bacteria</taxon>
        <taxon>Bacillati</taxon>
        <taxon>Actinomycetota</taxon>
        <taxon>Actinomycetes</taxon>
        <taxon>Mycobacteriales</taxon>
        <taxon>Mycobacteriaceae</taxon>
        <taxon>Mycobacterium</taxon>
    </lineage>
</organism>
<evidence type="ECO:0000313" key="2">
    <source>
        <dbReference type="Proteomes" id="UP000516380"/>
    </source>
</evidence>
<dbReference type="Proteomes" id="UP000516380">
    <property type="component" value="Chromosome"/>
</dbReference>